<gene>
    <name evidence="2" type="ORF">G6F50_014505</name>
</gene>
<accession>A0A9P6Y4W8</accession>
<evidence type="ECO:0000313" key="2">
    <source>
        <dbReference type="EMBL" id="KAG1539441.1"/>
    </source>
</evidence>
<proteinExistence type="predicted"/>
<evidence type="ECO:0000256" key="1">
    <source>
        <dbReference type="SAM" id="MobiDB-lite"/>
    </source>
</evidence>
<feature type="compositionally biased region" description="Low complexity" evidence="1">
    <location>
        <begin position="157"/>
        <end position="167"/>
    </location>
</feature>
<reference evidence="2 3" key="1">
    <citation type="journal article" date="2020" name="Microb. Genom.">
        <title>Genetic diversity of clinical and environmental Mucorales isolates obtained from an investigation of mucormycosis cases among solid organ transplant recipients.</title>
        <authorList>
            <person name="Nguyen M.H."/>
            <person name="Kaul D."/>
            <person name="Muto C."/>
            <person name="Cheng S.J."/>
            <person name="Richter R.A."/>
            <person name="Bruno V.M."/>
            <person name="Liu G."/>
            <person name="Beyhan S."/>
            <person name="Sundermann A.J."/>
            <person name="Mounaud S."/>
            <person name="Pasculle A.W."/>
            <person name="Nierman W.C."/>
            <person name="Driscoll E."/>
            <person name="Cumbie R."/>
            <person name="Clancy C.J."/>
            <person name="Dupont C.L."/>
        </authorList>
    </citation>
    <scope>NUCLEOTIDE SEQUENCE [LARGE SCALE GENOMIC DNA]</scope>
    <source>
        <strain evidence="2 3">GL24</strain>
    </source>
</reference>
<keyword evidence="3" id="KW-1185">Reference proteome</keyword>
<feature type="region of interest" description="Disordered" evidence="1">
    <location>
        <begin position="146"/>
        <end position="167"/>
    </location>
</feature>
<dbReference type="EMBL" id="JAANIU010006998">
    <property type="protein sequence ID" value="KAG1539441.1"/>
    <property type="molecule type" value="Genomic_DNA"/>
</dbReference>
<protein>
    <submittedName>
        <fullName evidence="2">Uncharacterized protein</fullName>
    </submittedName>
</protein>
<dbReference type="Proteomes" id="UP000740926">
    <property type="component" value="Unassembled WGS sequence"/>
</dbReference>
<evidence type="ECO:0000313" key="3">
    <source>
        <dbReference type="Proteomes" id="UP000740926"/>
    </source>
</evidence>
<organism evidence="2 3">
    <name type="scientific">Rhizopus delemar</name>
    <dbReference type="NCBI Taxonomy" id="936053"/>
    <lineage>
        <taxon>Eukaryota</taxon>
        <taxon>Fungi</taxon>
        <taxon>Fungi incertae sedis</taxon>
        <taxon>Mucoromycota</taxon>
        <taxon>Mucoromycotina</taxon>
        <taxon>Mucoromycetes</taxon>
        <taxon>Mucorales</taxon>
        <taxon>Mucorineae</taxon>
        <taxon>Rhizopodaceae</taxon>
        <taxon>Rhizopus</taxon>
    </lineage>
</organism>
<name>A0A9P6Y4W8_9FUNG</name>
<dbReference type="AlphaFoldDB" id="A0A9P6Y4W8"/>
<comment type="caution">
    <text evidence="2">The sequence shown here is derived from an EMBL/GenBank/DDBJ whole genome shotgun (WGS) entry which is preliminary data.</text>
</comment>
<sequence>MLAHRLRRLPAQPGLGQRGRGLCHQCIQQHLLARFGDHEAGIVVVVVQHRRRAAQRQRGRAAVVARARRQHRFDLAGHFVVQHQRPAATERQAVAAVVRQAFGLPGAVQCLEERTGLHGVVLITHLAIGIQAQDIALCGQQQAPAALGGTRGGPAGRSGAAAGGSAVRGSWRPVQRFRCTEAALRRPPRA</sequence>